<reference evidence="2 3" key="1">
    <citation type="submission" date="2018-05" db="EMBL/GenBank/DDBJ databases">
        <title>Genomic Encyclopedia of Type Strains, Phase IV (KMG-IV): sequencing the most valuable type-strain genomes for metagenomic binning, comparative biology and taxonomic classification.</title>
        <authorList>
            <person name="Goeker M."/>
        </authorList>
    </citation>
    <scope>NUCLEOTIDE SEQUENCE [LARGE SCALE GENOMIC DNA]</scope>
    <source>
        <strain evidence="2 3">DSM 100333</strain>
    </source>
</reference>
<feature type="transmembrane region" description="Helical" evidence="1">
    <location>
        <begin position="20"/>
        <end position="39"/>
    </location>
</feature>
<dbReference type="RefSeq" id="WP_116616865.1">
    <property type="nucleotide sequence ID" value="NZ_CALDWB010000026.1"/>
</dbReference>
<evidence type="ECO:0000313" key="3">
    <source>
        <dbReference type="Proteomes" id="UP000245870"/>
    </source>
</evidence>
<keyword evidence="1" id="KW-0812">Transmembrane</keyword>
<feature type="transmembrane region" description="Helical" evidence="1">
    <location>
        <begin position="59"/>
        <end position="79"/>
    </location>
</feature>
<dbReference type="Proteomes" id="UP000245870">
    <property type="component" value="Unassembled WGS sequence"/>
</dbReference>
<organism evidence="2 3">
    <name type="scientific">Hallella colorans</name>
    <dbReference type="NCBI Taxonomy" id="1703337"/>
    <lineage>
        <taxon>Bacteria</taxon>
        <taxon>Pseudomonadati</taxon>
        <taxon>Bacteroidota</taxon>
        <taxon>Bacteroidia</taxon>
        <taxon>Bacteroidales</taxon>
        <taxon>Prevotellaceae</taxon>
        <taxon>Hallella</taxon>
    </lineage>
</organism>
<feature type="transmembrane region" description="Helical" evidence="1">
    <location>
        <begin position="142"/>
        <end position="161"/>
    </location>
</feature>
<dbReference type="OrthoDB" id="1082916at2"/>
<dbReference type="AlphaFoldDB" id="A0A2U0U4L6"/>
<protein>
    <submittedName>
        <fullName evidence="2">Uncharacterized protein</fullName>
    </submittedName>
</protein>
<sequence length="169" mass="19288">MMGKIKNWKRWPVERLSMSVFYTLVALSVLIYALLWFVGYSRPFDENPNFNAPLFTNALIGWVYLLVIGTVGMVAWTVFRTLKVRGKSDSYDNNIPIKKIGYGVVFGVMALLALSFLVGSSTEMLINGTRYTTFFWLKVSDMFIYTSLVLMVIAIAMVVYGSTKYIRKK</sequence>
<evidence type="ECO:0000256" key="1">
    <source>
        <dbReference type="SAM" id="Phobius"/>
    </source>
</evidence>
<keyword evidence="1" id="KW-0472">Membrane</keyword>
<evidence type="ECO:0000313" key="2">
    <source>
        <dbReference type="EMBL" id="PVX51653.1"/>
    </source>
</evidence>
<name>A0A2U0U4L6_9BACT</name>
<feature type="transmembrane region" description="Helical" evidence="1">
    <location>
        <begin position="100"/>
        <end position="122"/>
    </location>
</feature>
<proteinExistence type="predicted"/>
<keyword evidence="1" id="KW-1133">Transmembrane helix</keyword>
<accession>A0A2U0U4L6</accession>
<gene>
    <name evidence="2" type="ORF">C7379_1153</name>
</gene>
<keyword evidence="3" id="KW-1185">Reference proteome</keyword>
<comment type="caution">
    <text evidence="2">The sequence shown here is derived from an EMBL/GenBank/DDBJ whole genome shotgun (WGS) entry which is preliminary data.</text>
</comment>
<dbReference type="EMBL" id="QENY01000015">
    <property type="protein sequence ID" value="PVX51653.1"/>
    <property type="molecule type" value="Genomic_DNA"/>
</dbReference>